<keyword evidence="9" id="KW-0732">Signal</keyword>
<dbReference type="PROSITE" id="PS50897">
    <property type="entry name" value="CTLH"/>
    <property type="match status" value="1"/>
</dbReference>
<evidence type="ECO:0000259" key="10">
    <source>
        <dbReference type="PROSITE" id="PS50897"/>
    </source>
</evidence>
<dbReference type="GO" id="GO:0034657">
    <property type="term" value="C:GID complex"/>
    <property type="evidence" value="ECO:0007669"/>
    <property type="project" value="TreeGrafter"/>
</dbReference>
<dbReference type="SMART" id="SM00757">
    <property type="entry name" value="CRA"/>
    <property type="match status" value="1"/>
</dbReference>
<dbReference type="PROSITE" id="PS51867">
    <property type="entry name" value="ZF_RING_GID"/>
    <property type="match status" value="1"/>
</dbReference>
<dbReference type="InterPro" id="IPR006595">
    <property type="entry name" value="CTLH_C"/>
</dbReference>
<proteinExistence type="predicted"/>
<dbReference type="GO" id="GO:0005509">
    <property type="term" value="F:calcium ion binding"/>
    <property type="evidence" value="ECO:0007669"/>
    <property type="project" value="InterPro"/>
</dbReference>
<dbReference type="Pfam" id="PF07946">
    <property type="entry name" value="CCDC47"/>
    <property type="match status" value="1"/>
</dbReference>
<reference evidence="12 13" key="1">
    <citation type="submission" date="2015-11" db="EMBL/GenBank/DDBJ databases">
        <title>Genomes and virulence difference between two physiological races of Phytophthora nicotianae.</title>
        <authorList>
            <person name="Liu H."/>
            <person name="Ma X."/>
            <person name="Yu H."/>
            <person name="Fang D."/>
            <person name="Li Y."/>
            <person name="Wang X."/>
            <person name="Wang W."/>
            <person name="Dong Y."/>
            <person name="Xiao B."/>
        </authorList>
    </citation>
    <scope>NUCLEOTIDE SEQUENCE [LARGE SCALE GENOMIC DNA]</scope>
    <source>
        <strain evidence="13">race 1</strain>
    </source>
</reference>
<evidence type="ECO:0000256" key="6">
    <source>
        <dbReference type="PROSITE-ProRule" id="PRU01215"/>
    </source>
</evidence>
<evidence type="ECO:0000256" key="4">
    <source>
        <dbReference type="ARBA" id="ARBA00022771"/>
    </source>
</evidence>
<evidence type="ECO:0000256" key="3">
    <source>
        <dbReference type="ARBA" id="ARBA00022723"/>
    </source>
</evidence>
<feature type="signal peptide" evidence="9">
    <location>
        <begin position="1"/>
        <end position="21"/>
    </location>
</feature>
<dbReference type="InterPro" id="IPR013144">
    <property type="entry name" value="CRA_dom"/>
</dbReference>
<keyword evidence="8" id="KW-0472">Membrane</keyword>
<keyword evidence="2" id="KW-0963">Cytoplasm</keyword>
<feature type="transmembrane region" description="Helical" evidence="8">
    <location>
        <begin position="31"/>
        <end position="48"/>
    </location>
</feature>
<keyword evidence="8" id="KW-1133">Transmembrane helix</keyword>
<evidence type="ECO:0000256" key="9">
    <source>
        <dbReference type="SAM" id="SignalP"/>
    </source>
</evidence>
<keyword evidence="5" id="KW-0862">Zinc</keyword>
<organism evidence="12 13">
    <name type="scientific">Phytophthora nicotianae</name>
    <name type="common">Potato buckeye rot agent</name>
    <name type="synonym">Phytophthora parasitica</name>
    <dbReference type="NCBI Taxonomy" id="4792"/>
    <lineage>
        <taxon>Eukaryota</taxon>
        <taxon>Sar</taxon>
        <taxon>Stramenopiles</taxon>
        <taxon>Oomycota</taxon>
        <taxon>Peronosporomycetes</taxon>
        <taxon>Peronosporales</taxon>
        <taxon>Peronosporaceae</taxon>
        <taxon>Phytophthora</taxon>
    </lineage>
</organism>
<evidence type="ECO:0000256" key="7">
    <source>
        <dbReference type="SAM" id="MobiDB-lite"/>
    </source>
</evidence>
<keyword evidence="4 6" id="KW-0863">Zinc-finger</keyword>
<dbReference type="GO" id="GO:0005783">
    <property type="term" value="C:endoplasmic reticulum"/>
    <property type="evidence" value="ECO:0007669"/>
    <property type="project" value="InterPro"/>
</dbReference>
<sequence length="634" mass="70978">MCWRKVGVLALLAMAMAFVHADYFVAEACSWGFGILFVLLFFVGKAQNRKIADKWLEEAEPVLRTQFSYTGSSVENGMGLLEESRSNFKYFCTGRRFLTRFVADLETIDVGLHGEDVDPFILGICKKLGFTALSKIFPELIETAKQVPVKEVPESMWVSTDCTEIPKAALTHSIQAVIIFYLKGVDFFNVSSHNFLEYIVITDMNKQLIIGMPRTQKHVLRVRFKLQVGSKKLDVPKALQLVFALVDGAGATIKLSPNAKHSAIKRRLKIKQAAEALASAQEDTGSLNDRLIADFLLGQGYLESAKIIEETKDVGHLVDHELHSECQAVLKDLQAHHTDKAIAWCSQNGSRLRRLQSSLEFHLRLQDFIEFVRAHKPLEAVQHARTYLTPLAMQPEKQSLRDAAIGEVQIAMATLAFESPEKCGIEAYEKVFAMDRWLTLEKMFRKAFNDVYGMHDPPSLCIALHAGLSTLNTRACHLTRDTNLKARLAQSGARGKRQRREGEEAGDDNGDSEDESEEWFKSLTASEKDDSANSKKRKYSRAELPVPICPACSEVGSQLCTGLPFAYHPHSRLVCRVTQSVMDEHNPPLVLPNGRVYSKRGIELLTQRSSDGTIKCVDTQDVFSPTDVKPVYIL</sequence>
<evidence type="ECO:0000256" key="5">
    <source>
        <dbReference type="ARBA" id="ARBA00022833"/>
    </source>
</evidence>
<evidence type="ECO:0000313" key="13">
    <source>
        <dbReference type="Proteomes" id="UP000054636"/>
    </source>
</evidence>
<dbReference type="PANTHER" id="PTHR12170">
    <property type="entry name" value="MACROPHAGE ERYTHROBLAST ATTACHER-RELATED"/>
    <property type="match status" value="1"/>
</dbReference>
<dbReference type="GO" id="GO:0008270">
    <property type="term" value="F:zinc ion binding"/>
    <property type="evidence" value="ECO:0007669"/>
    <property type="project" value="UniProtKB-KW"/>
</dbReference>
<evidence type="ECO:0000256" key="2">
    <source>
        <dbReference type="ARBA" id="ARBA00022490"/>
    </source>
</evidence>
<evidence type="ECO:0000256" key="8">
    <source>
        <dbReference type="SAM" id="Phobius"/>
    </source>
</evidence>
<accession>A0A0W8DMB3</accession>
<dbReference type="EMBL" id="LNFP01000115">
    <property type="protein sequence ID" value="KUF97408.1"/>
    <property type="molecule type" value="Genomic_DNA"/>
</dbReference>
<dbReference type="GO" id="GO:0005634">
    <property type="term" value="C:nucleus"/>
    <property type="evidence" value="ECO:0007669"/>
    <property type="project" value="TreeGrafter"/>
</dbReference>
<feature type="zinc finger region" description="RING-Gid-type" evidence="6">
    <location>
        <begin position="549"/>
        <end position="627"/>
    </location>
</feature>
<dbReference type="InterPro" id="IPR012879">
    <property type="entry name" value="CCDC47"/>
</dbReference>
<dbReference type="InterPro" id="IPR045098">
    <property type="entry name" value="Fyv10_fam"/>
</dbReference>
<feature type="region of interest" description="Disordered" evidence="7">
    <location>
        <begin position="487"/>
        <end position="537"/>
    </location>
</feature>
<feature type="compositionally biased region" description="Acidic residues" evidence="7">
    <location>
        <begin position="504"/>
        <end position="517"/>
    </location>
</feature>
<dbReference type="PANTHER" id="PTHR12170:SF2">
    <property type="entry name" value="E3 UBIQUITIN-PROTEIN TRANSFERASE MAEA"/>
    <property type="match status" value="1"/>
</dbReference>
<comment type="subcellular location">
    <subcellularLocation>
        <location evidence="1">Cytoplasm</location>
    </subcellularLocation>
</comment>
<feature type="chain" id="PRO_5006941783" evidence="9">
    <location>
        <begin position="22"/>
        <end position="634"/>
    </location>
</feature>
<gene>
    <name evidence="12" type="ORF">AM588_10011557</name>
</gene>
<evidence type="ECO:0000256" key="1">
    <source>
        <dbReference type="ARBA" id="ARBA00004496"/>
    </source>
</evidence>
<dbReference type="InterPro" id="IPR044063">
    <property type="entry name" value="ZF_RING_GID"/>
</dbReference>
<dbReference type="GO" id="GO:0061630">
    <property type="term" value="F:ubiquitin protein ligase activity"/>
    <property type="evidence" value="ECO:0007669"/>
    <property type="project" value="InterPro"/>
</dbReference>
<evidence type="ECO:0000259" key="11">
    <source>
        <dbReference type="PROSITE" id="PS51867"/>
    </source>
</evidence>
<comment type="caution">
    <text evidence="12">The sequence shown here is derived from an EMBL/GenBank/DDBJ whole genome shotgun (WGS) entry which is preliminary data.</text>
</comment>
<keyword evidence="3" id="KW-0479">Metal-binding</keyword>
<keyword evidence="8" id="KW-0812">Transmembrane</keyword>
<dbReference type="GO" id="GO:0032469">
    <property type="term" value="P:endoplasmic reticulum calcium ion homeostasis"/>
    <property type="evidence" value="ECO:0007669"/>
    <property type="project" value="InterPro"/>
</dbReference>
<evidence type="ECO:0000313" key="12">
    <source>
        <dbReference type="EMBL" id="KUF97408.1"/>
    </source>
</evidence>
<dbReference type="SMART" id="SM00668">
    <property type="entry name" value="CTLH"/>
    <property type="match status" value="1"/>
</dbReference>
<dbReference type="Pfam" id="PF10607">
    <property type="entry name" value="CTLH"/>
    <property type="match status" value="1"/>
</dbReference>
<dbReference type="InterPro" id="IPR024964">
    <property type="entry name" value="CTLH/CRA"/>
</dbReference>
<dbReference type="GO" id="GO:0043161">
    <property type="term" value="P:proteasome-mediated ubiquitin-dependent protein catabolic process"/>
    <property type="evidence" value="ECO:0007669"/>
    <property type="project" value="InterPro"/>
</dbReference>
<dbReference type="AlphaFoldDB" id="A0A0W8DMB3"/>
<feature type="domain" description="RING-Gid-type" evidence="11">
    <location>
        <begin position="549"/>
        <end position="627"/>
    </location>
</feature>
<dbReference type="CDD" id="cd16659">
    <property type="entry name" value="RING-Ubox_Emp"/>
    <property type="match status" value="1"/>
</dbReference>
<feature type="domain" description="CTLH" evidence="10">
    <location>
        <begin position="327"/>
        <end position="379"/>
    </location>
</feature>
<protein>
    <submittedName>
        <fullName evidence="12">Leucine-rich repeat-containing protein 56</fullName>
    </submittedName>
</protein>
<dbReference type="Proteomes" id="UP000054636">
    <property type="component" value="Unassembled WGS sequence"/>
</dbReference>
<name>A0A0W8DMB3_PHYNI</name>